<reference evidence="2" key="2">
    <citation type="submission" date="2021-04" db="EMBL/GenBank/DDBJ databases">
        <authorList>
            <person name="Gilroy R."/>
        </authorList>
    </citation>
    <scope>NUCLEOTIDE SEQUENCE</scope>
    <source>
        <strain evidence="2">ChiSxjej5B17-1746</strain>
    </source>
</reference>
<sequence>MTTLQTLGAQALLGTDKRPPAFPPDDSEIGRLLHALPGGEGNADALRLLRAAGVQAVCGDAGYTPPRTERLIPAPCPEETRQAVDKAAMIGILRRLFAEGAERPCREALRLMQKADRILPPALLPPALALGRRVPALRESIAAVAGERGRWLGLQNPAWNLFATDAGGELDPESWDHGSPIQRRTYMSAMRRKDAAKARALFEEARETADAKERAAFAECLRENLSLEDEALLESLLATDRSKEVRQIAATLLSLLPESAYARRMGERLAACIVLPEPRKGGLLDRVAAALSGPDLPEVNPPQAFDPEWKKDMVEEKKPPYEKLGQRGWWLHQLAKGTPLSWWEAHTGLTPAALFKWAQKGDWSYALLRIWWEGILRERHAVWARAYLDVVFQGGMDAMIGETRLEAAELIGILPQAEREAAMLERFPYPGPTDSPDKFAHNNDKRLIMFSHMSSLRWDEDAVFSEEGSRHLIKCLHFWARHLTDDEKMAYSGGPYALAKIAEATAGLLPFPVLDTVLEDWPRDEAGLPCCSQIHANLSASLAARKTLYLYFAGENAS</sequence>
<dbReference type="EMBL" id="DXGI01000190">
    <property type="protein sequence ID" value="HIW78538.1"/>
    <property type="molecule type" value="Genomic_DNA"/>
</dbReference>
<dbReference type="InterPro" id="IPR043746">
    <property type="entry name" value="DUF5691"/>
</dbReference>
<dbReference type="Proteomes" id="UP000824264">
    <property type="component" value="Unassembled WGS sequence"/>
</dbReference>
<feature type="region of interest" description="Disordered" evidence="1">
    <location>
        <begin position="1"/>
        <end position="25"/>
    </location>
</feature>
<evidence type="ECO:0000256" key="1">
    <source>
        <dbReference type="SAM" id="MobiDB-lite"/>
    </source>
</evidence>
<accession>A0A9D1U8X7</accession>
<comment type="caution">
    <text evidence="2">The sequence shown here is derived from an EMBL/GenBank/DDBJ whole genome shotgun (WGS) entry which is preliminary data.</text>
</comment>
<feature type="compositionally biased region" description="Low complexity" evidence="1">
    <location>
        <begin position="1"/>
        <end position="14"/>
    </location>
</feature>
<evidence type="ECO:0000313" key="3">
    <source>
        <dbReference type="Proteomes" id="UP000824264"/>
    </source>
</evidence>
<organism evidence="2 3">
    <name type="scientific">Candidatus Bilophila faecipullorum</name>
    <dbReference type="NCBI Taxonomy" id="2838482"/>
    <lineage>
        <taxon>Bacteria</taxon>
        <taxon>Pseudomonadati</taxon>
        <taxon>Thermodesulfobacteriota</taxon>
        <taxon>Desulfovibrionia</taxon>
        <taxon>Desulfovibrionales</taxon>
        <taxon>Desulfovibrionaceae</taxon>
        <taxon>Bilophila</taxon>
    </lineage>
</organism>
<proteinExistence type="predicted"/>
<gene>
    <name evidence="2" type="ORF">H9874_05255</name>
</gene>
<name>A0A9D1U8X7_9BACT</name>
<evidence type="ECO:0000313" key="2">
    <source>
        <dbReference type="EMBL" id="HIW78538.1"/>
    </source>
</evidence>
<protein>
    <submittedName>
        <fullName evidence="2">Uncharacterized protein</fullName>
    </submittedName>
</protein>
<dbReference type="Pfam" id="PF18944">
    <property type="entry name" value="DUF5691"/>
    <property type="match status" value="1"/>
</dbReference>
<reference evidence="2" key="1">
    <citation type="journal article" date="2021" name="PeerJ">
        <title>Extensive microbial diversity within the chicken gut microbiome revealed by metagenomics and culture.</title>
        <authorList>
            <person name="Gilroy R."/>
            <person name="Ravi A."/>
            <person name="Getino M."/>
            <person name="Pursley I."/>
            <person name="Horton D.L."/>
            <person name="Alikhan N.F."/>
            <person name="Baker D."/>
            <person name="Gharbi K."/>
            <person name="Hall N."/>
            <person name="Watson M."/>
            <person name="Adriaenssens E.M."/>
            <person name="Foster-Nyarko E."/>
            <person name="Jarju S."/>
            <person name="Secka A."/>
            <person name="Antonio M."/>
            <person name="Oren A."/>
            <person name="Chaudhuri R.R."/>
            <person name="La Ragione R."/>
            <person name="Hildebrand F."/>
            <person name="Pallen M.J."/>
        </authorList>
    </citation>
    <scope>NUCLEOTIDE SEQUENCE</scope>
    <source>
        <strain evidence="2">ChiSxjej5B17-1746</strain>
    </source>
</reference>
<dbReference type="AlphaFoldDB" id="A0A9D1U8X7"/>